<evidence type="ECO:0000256" key="3">
    <source>
        <dbReference type="SAM" id="MobiDB-lite"/>
    </source>
</evidence>
<feature type="region of interest" description="Disordered" evidence="3">
    <location>
        <begin position="269"/>
        <end position="292"/>
    </location>
</feature>
<feature type="region of interest" description="Disordered" evidence="3">
    <location>
        <begin position="509"/>
        <end position="528"/>
    </location>
</feature>
<evidence type="ECO:0000313" key="8">
    <source>
        <dbReference type="Proteomes" id="UP000183940"/>
    </source>
</evidence>
<evidence type="ECO:0000259" key="6">
    <source>
        <dbReference type="Pfam" id="PF01471"/>
    </source>
</evidence>
<gene>
    <name evidence="7" type="ORF">BI308_00290</name>
</gene>
<dbReference type="Pfam" id="PF13646">
    <property type="entry name" value="HEAT_2"/>
    <property type="match status" value="1"/>
</dbReference>
<dbReference type="SUPFAM" id="SSF48371">
    <property type="entry name" value="ARM repeat"/>
    <property type="match status" value="1"/>
</dbReference>
<feature type="signal peptide" evidence="5">
    <location>
        <begin position="1"/>
        <end position="26"/>
    </location>
</feature>
<dbReference type="STRING" id="1925591.BI308_00290"/>
<dbReference type="InterPro" id="IPR036365">
    <property type="entry name" value="PGBD-like_sf"/>
</dbReference>
<dbReference type="Gene3D" id="1.10.101.10">
    <property type="entry name" value="PGBD-like superfamily/PGBD"/>
    <property type="match status" value="1"/>
</dbReference>
<feature type="compositionally biased region" description="Basic and acidic residues" evidence="3">
    <location>
        <begin position="306"/>
        <end position="317"/>
    </location>
</feature>
<feature type="compositionally biased region" description="Basic and acidic residues" evidence="3">
    <location>
        <begin position="335"/>
        <end position="346"/>
    </location>
</feature>
<dbReference type="GO" id="GO:0030089">
    <property type="term" value="C:phycobilisome"/>
    <property type="evidence" value="ECO:0007669"/>
    <property type="project" value="UniProtKB-KW"/>
</dbReference>
<dbReference type="Gene3D" id="1.25.10.10">
    <property type="entry name" value="Leucine-rich Repeat Variant"/>
    <property type="match status" value="1"/>
</dbReference>
<feature type="chain" id="PRO_5012747372" description="Peptidoglycan binding-like domain-containing protein" evidence="5">
    <location>
        <begin position="27"/>
        <end position="528"/>
    </location>
</feature>
<feature type="transmembrane region" description="Helical" evidence="4">
    <location>
        <begin position="237"/>
        <end position="259"/>
    </location>
</feature>
<keyword evidence="4" id="KW-0472">Membrane</keyword>
<keyword evidence="4" id="KW-1133">Transmembrane helix</keyword>
<feature type="region of interest" description="Disordered" evidence="3">
    <location>
        <begin position="211"/>
        <end position="233"/>
    </location>
</feature>
<keyword evidence="4" id="KW-0812">Transmembrane</keyword>
<dbReference type="InterPro" id="IPR016024">
    <property type="entry name" value="ARM-type_fold"/>
</dbReference>
<evidence type="ECO:0000256" key="5">
    <source>
        <dbReference type="SAM" id="SignalP"/>
    </source>
</evidence>
<name>A0A1L9QXM8_9CYAN</name>
<dbReference type="InterPro" id="IPR011989">
    <property type="entry name" value="ARM-like"/>
</dbReference>
<evidence type="ECO:0000256" key="2">
    <source>
        <dbReference type="ARBA" id="ARBA00022738"/>
    </source>
</evidence>
<dbReference type="SUPFAM" id="SSF47090">
    <property type="entry name" value="PGBD-like"/>
    <property type="match status" value="1"/>
</dbReference>
<dbReference type="InterPro" id="IPR002477">
    <property type="entry name" value="Peptidoglycan-bd-like"/>
</dbReference>
<dbReference type="Pfam" id="PF01471">
    <property type="entry name" value="PG_binding_1"/>
    <property type="match status" value="1"/>
</dbReference>
<keyword evidence="1" id="KW-0042">Antenna complex</keyword>
<evidence type="ECO:0000256" key="1">
    <source>
        <dbReference type="ARBA" id="ARBA00022549"/>
    </source>
</evidence>
<dbReference type="InterPro" id="IPR036366">
    <property type="entry name" value="PGBDSf"/>
</dbReference>
<organism evidence="7 8">
    <name type="scientific">Roseofilum reptotaenium AO1-A</name>
    <dbReference type="NCBI Taxonomy" id="1925591"/>
    <lineage>
        <taxon>Bacteria</taxon>
        <taxon>Bacillati</taxon>
        <taxon>Cyanobacteriota</taxon>
        <taxon>Cyanophyceae</taxon>
        <taxon>Desertifilales</taxon>
        <taxon>Desertifilaceae</taxon>
        <taxon>Roseofilum</taxon>
    </lineage>
</organism>
<proteinExistence type="predicted"/>
<sequence length="528" mass="58095">MSYRLPLCIFSTLASLGIITSATAIAPAMVAERSRGMGHIIATSGLSNPETRPLLLAQASENACAQGLELAQKANQAGKIATTAGQWTQISKQWQQAADFMAQVPAEDDCYAKAQERINFYRNNSEVALEEADKNRTPRPFLVLGAQGEAVTQLQQQLKDLGHFQGEVDGIFAQTTQEAAIAFQNAQGLDPDGQVGQNTWDKLDSALIAQASSKAESEENESEKDNQEQKPSKRQGIIGWVMMGLGGLTVLGGTVFILLKLLNRRVEEEEFEEEEDEEELESVESGADSSAPELMPSLAQAALEKLRNGKSAHHDPETESQGLSEEQTEQISPEKNAHPELEKEPISSEDSSSESEKTDQLLPVNETTRLPKLTIVEDLIKDLESADPQKRRQAIWELGQRGNSLAVQPLLNLLFDSDSGQRTLILSALSEIGVKTIKPMNRALSLSLQDDNPDVRKNAIRDFTRMYELIATVSHMMCHAVDDPDEEVQEVAEWAVLQLRRISAASNMVQLKEKKSSKESDDFPDDDD</sequence>
<keyword evidence="2" id="KW-0605">Phycobilisome</keyword>
<feature type="domain" description="Peptidoglycan binding-like" evidence="6">
    <location>
        <begin position="147"/>
        <end position="203"/>
    </location>
</feature>
<feature type="compositionally biased region" description="Acidic residues" evidence="3">
    <location>
        <begin position="269"/>
        <end position="282"/>
    </location>
</feature>
<evidence type="ECO:0000256" key="4">
    <source>
        <dbReference type="SAM" id="Phobius"/>
    </source>
</evidence>
<comment type="caution">
    <text evidence="7">The sequence shown here is derived from an EMBL/GenBank/DDBJ whole genome shotgun (WGS) entry which is preliminary data.</text>
</comment>
<reference evidence="7" key="1">
    <citation type="submission" date="2016-10" db="EMBL/GenBank/DDBJ databases">
        <title>CRISPR-Cas defence system in Roseofilum reptotaenium: evidence of a bacteriophage-cyanobacterium arms race in the coral black band disease.</title>
        <authorList>
            <person name="Buerger P."/>
            <person name="Wood-Charlson E.M."/>
            <person name="Weynberg K.D."/>
            <person name="Willis B."/>
            <person name="Van Oppen M.J."/>
        </authorList>
    </citation>
    <scope>NUCLEOTIDE SEQUENCE [LARGE SCALE GENOMIC DNA]</scope>
    <source>
        <strain evidence="7">AO1-A</strain>
    </source>
</reference>
<dbReference type="AlphaFoldDB" id="A0A1L9QXM8"/>
<accession>A0A1L9QXM8</accession>
<evidence type="ECO:0000313" key="7">
    <source>
        <dbReference type="EMBL" id="OJJ27451.1"/>
    </source>
</evidence>
<keyword evidence="8" id="KW-1185">Reference proteome</keyword>
<feature type="compositionally biased region" description="Polar residues" evidence="3">
    <location>
        <begin position="319"/>
        <end position="333"/>
    </location>
</feature>
<feature type="compositionally biased region" description="Basic and acidic residues" evidence="3">
    <location>
        <begin position="511"/>
        <end position="521"/>
    </location>
</feature>
<feature type="region of interest" description="Disordered" evidence="3">
    <location>
        <begin position="306"/>
        <end position="365"/>
    </location>
</feature>
<dbReference type="Proteomes" id="UP000183940">
    <property type="component" value="Unassembled WGS sequence"/>
</dbReference>
<keyword evidence="5" id="KW-0732">Signal</keyword>
<dbReference type="EMBL" id="MLAW01000001">
    <property type="protein sequence ID" value="OJJ27451.1"/>
    <property type="molecule type" value="Genomic_DNA"/>
</dbReference>
<protein>
    <recommendedName>
        <fullName evidence="6">Peptidoglycan binding-like domain-containing protein</fullName>
    </recommendedName>
</protein>